<dbReference type="PROSITE" id="PS50932">
    <property type="entry name" value="HTH_LACI_2"/>
    <property type="match status" value="1"/>
</dbReference>
<dbReference type="CDD" id="cd01392">
    <property type="entry name" value="HTH_LacI"/>
    <property type="match status" value="1"/>
</dbReference>
<gene>
    <name evidence="5" type="ORF">SAMN05660742_12642</name>
</gene>
<dbReference type="SUPFAM" id="SSF47413">
    <property type="entry name" value="lambda repressor-like DNA-binding domains"/>
    <property type="match status" value="1"/>
</dbReference>
<dbReference type="InterPro" id="IPR010982">
    <property type="entry name" value="Lambda_DNA-bd_dom_sf"/>
</dbReference>
<dbReference type="InterPro" id="IPR046335">
    <property type="entry name" value="LacI/GalR-like_sensor"/>
</dbReference>
<keyword evidence="2" id="KW-0238">DNA-binding</keyword>
<dbReference type="GO" id="GO:0000976">
    <property type="term" value="F:transcription cis-regulatory region binding"/>
    <property type="evidence" value="ECO:0007669"/>
    <property type="project" value="TreeGrafter"/>
</dbReference>
<dbReference type="InterPro" id="IPR000843">
    <property type="entry name" value="HTH_LacI"/>
</dbReference>
<dbReference type="Gene3D" id="3.40.50.2300">
    <property type="match status" value="2"/>
</dbReference>
<dbReference type="Pfam" id="PF13377">
    <property type="entry name" value="Peripla_BP_3"/>
    <property type="match status" value="1"/>
</dbReference>
<organism evidence="5 6">
    <name type="scientific">Propionispira arboris</name>
    <dbReference type="NCBI Taxonomy" id="84035"/>
    <lineage>
        <taxon>Bacteria</taxon>
        <taxon>Bacillati</taxon>
        <taxon>Bacillota</taxon>
        <taxon>Negativicutes</taxon>
        <taxon>Selenomonadales</taxon>
        <taxon>Selenomonadaceae</taxon>
        <taxon>Propionispira</taxon>
    </lineage>
</organism>
<dbReference type="EMBL" id="FNZK01000026">
    <property type="protein sequence ID" value="SEJ93866.1"/>
    <property type="molecule type" value="Genomic_DNA"/>
</dbReference>
<dbReference type="CDD" id="cd06286">
    <property type="entry name" value="PBP1_CcpB-like"/>
    <property type="match status" value="1"/>
</dbReference>
<dbReference type="PANTHER" id="PTHR30146:SF105">
    <property type="entry name" value="CATABOLITE CONTROL PROTEIN B"/>
    <property type="match status" value="1"/>
</dbReference>
<evidence type="ECO:0000256" key="3">
    <source>
        <dbReference type="ARBA" id="ARBA00023163"/>
    </source>
</evidence>
<evidence type="ECO:0000313" key="6">
    <source>
        <dbReference type="Proteomes" id="UP000199662"/>
    </source>
</evidence>
<dbReference type="SUPFAM" id="SSF53822">
    <property type="entry name" value="Periplasmic binding protein-like I"/>
    <property type="match status" value="1"/>
</dbReference>
<dbReference type="AlphaFoldDB" id="A0A1H7CWI3"/>
<dbReference type="Proteomes" id="UP000199662">
    <property type="component" value="Unassembled WGS sequence"/>
</dbReference>
<dbReference type="Gene3D" id="1.10.260.40">
    <property type="entry name" value="lambda repressor-like DNA-binding domains"/>
    <property type="match status" value="1"/>
</dbReference>
<dbReference type="STRING" id="84035.SAMN05660742_12642"/>
<keyword evidence="1" id="KW-0805">Transcription regulation</keyword>
<dbReference type="SMART" id="SM00354">
    <property type="entry name" value="HTH_LACI"/>
    <property type="match status" value="1"/>
</dbReference>
<feature type="domain" description="HTH lacI-type" evidence="4">
    <location>
        <begin position="2"/>
        <end position="56"/>
    </location>
</feature>
<dbReference type="GO" id="GO:0003700">
    <property type="term" value="F:DNA-binding transcription factor activity"/>
    <property type="evidence" value="ECO:0007669"/>
    <property type="project" value="TreeGrafter"/>
</dbReference>
<evidence type="ECO:0000259" key="4">
    <source>
        <dbReference type="PROSITE" id="PS50932"/>
    </source>
</evidence>
<evidence type="ECO:0000313" key="5">
    <source>
        <dbReference type="EMBL" id="SEJ93866.1"/>
    </source>
</evidence>
<dbReference type="RefSeq" id="WP_091835455.1">
    <property type="nucleotide sequence ID" value="NZ_FNZK01000026.1"/>
</dbReference>
<evidence type="ECO:0000256" key="2">
    <source>
        <dbReference type="ARBA" id="ARBA00023125"/>
    </source>
</evidence>
<dbReference type="Pfam" id="PF00356">
    <property type="entry name" value="LacI"/>
    <property type="match status" value="1"/>
</dbReference>
<dbReference type="PANTHER" id="PTHR30146">
    <property type="entry name" value="LACI-RELATED TRANSCRIPTIONAL REPRESSOR"/>
    <property type="match status" value="1"/>
</dbReference>
<protein>
    <submittedName>
        <fullName evidence="5">Transcriptional regulator, LacI family</fullName>
    </submittedName>
</protein>
<name>A0A1H7CWI3_9FIRM</name>
<proteinExistence type="predicted"/>
<reference evidence="6" key="1">
    <citation type="submission" date="2016-10" db="EMBL/GenBank/DDBJ databases">
        <authorList>
            <person name="Varghese N."/>
            <person name="Submissions S."/>
        </authorList>
    </citation>
    <scope>NUCLEOTIDE SEQUENCE [LARGE SCALE GENOMIC DNA]</scope>
    <source>
        <strain evidence="6">DSM 2179</strain>
    </source>
</reference>
<keyword evidence="3" id="KW-0804">Transcription</keyword>
<dbReference type="InterPro" id="IPR028082">
    <property type="entry name" value="Peripla_BP_I"/>
</dbReference>
<sequence length="320" mass="36836">MATIFDIAKLAKTSKSTVSRVISEHGYVSEGTRSRVLDAINELNYIPNQIARQMKYQRTNTIGFLVNNYHPTAGDFINYFANTAKSYNYRVNIYFTGTPQDELKALNLLATRSLDGLFLLAKINDWDKIIPYTKFGPIATWRRIKSDKIYSSYIDHFPLYMQILEYIYAKGTRFVGHILNCEKNSNTQARLEAIQTFEKTHSMNNDWILFYTEQKDAGIDAAHKWIAAGKEAPKTVVIYSDYVATEFISILKENGYQVPKDCAIFGFDNSTFGRLLNISTVDTFLEKQAINAFYYIHNNLNNTKLTYKKINPKLVFRETC</sequence>
<keyword evidence="6" id="KW-1185">Reference proteome</keyword>
<accession>A0A1H7CWI3</accession>
<evidence type="ECO:0000256" key="1">
    <source>
        <dbReference type="ARBA" id="ARBA00023015"/>
    </source>
</evidence>